<reference evidence="2 3" key="1">
    <citation type="submission" date="2022-02" db="EMBL/GenBank/DDBJ databases">
        <title>Paenibacillus sp. MBLB1776 Whole Genome Shotgun Sequencing.</title>
        <authorList>
            <person name="Hwang C.Y."/>
            <person name="Cho E.-S."/>
            <person name="Seo M.-J."/>
        </authorList>
    </citation>
    <scope>NUCLEOTIDE SEQUENCE [LARGE SCALE GENOMIC DNA]</scope>
    <source>
        <strain evidence="2 3">MBLB1776</strain>
    </source>
</reference>
<evidence type="ECO:0000256" key="1">
    <source>
        <dbReference type="SAM" id="MobiDB-lite"/>
    </source>
</evidence>
<evidence type="ECO:0000313" key="3">
    <source>
        <dbReference type="Proteomes" id="UP001305702"/>
    </source>
</evidence>
<dbReference type="RefSeq" id="WP_315605857.1">
    <property type="nucleotide sequence ID" value="NZ_CP130318.1"/>
</dbReference>
<dbReference type="Proteomes" id="UP001305702">
    <property type="component" value="Chromosome"/>
</dbReference>
<feature type="compositionally biased region" description="Basic and acidic residues" evidence="1">
    <location>
        <begin position="26"/>
        <end position="40"/>
    </location>
</feature>
<feature type="region of interest" description="Disordered" evidence="1">
    <location>
        <begin position="1"/>
        <end position="40"/>
    </location>
</feature>
<dbReference type="KEGG" id="paun:MJA45_03185"/>
<dbReference type="EMBL" id="CP130318">
    <property type="protein sequence ID" value="WNQ12080.1"/>
    <property type="molecule type" value="Genomic_DNA"/>
</dbReference>
<name>A0AA96LHC5_9BACL</name>
<keyword evidence="3" id="KW-1185">Reference proteome</keyword>
<accession>A0AA96LHC5</accession>
<gene>
    <name evidence="2" type="ORF">MJA45_03185</name>
</gene>
<feature type="compositionally biased region" description="Basic and acidic residues" evidence="1">
    <location>
        <begin position="1"/>
        <end position="18"/>
    </location>
</feature>
<proteinExistence type="predicted"/>
<sequence>MANRSNDSKEQQKQEHQNAKQSAPGEKVDKRLDGPNRPSE</sequence>
<organism evidence="2 3">
    <name type="scientific">Paenibacillus aurantius</name>
    <dbReference type="NCBI Taxonomy" id="2918900"/>
    <lineage>
        <taxon>Bacteria</taxon>
        <taxon>Bacillati</taxon>
        <taxon>Bacillota</taxon>
        <taxon>Bacilli</taxon>
        <taxon>Bacillales</taxon>
        <taxon>Paenibacillaceae</taxon>
        <taxon>Paenibacillus</taxon>
    </lineage>
</organism>
<dbReference type="AlphaFoldDB" id="A0AA96LHC5"/>
<evidence type="ECO:0000313" key="2">
    <source>
        <dbReference type="EMBL" id="WNQ12080.1"/>
    </source>
</evidence>
<protein>
    <submittedName>
        <fullName evidence="2">Uncharacterized protein</fullName>
    </submittedName>
</protein>